<name>A0A1C9KBH3_9POXV</name>
<keyword evidence="4" id="KW-1185">Reference proteome</keyword>
<dbReference type="InterPro" id="IPR036540">
    <property type="entry name" value="Pox_vCCI-like_sf"/>
</dbReference>
<dbReference type="RefSeq" id="YP_009282905.1">
    <property type="nucleotide sequence ID" value="NC_031038.1"/>
</dbReference>
<gene>
    <name evidence="2" type="ORF">SKPV-WA-001</name>
    <name evidence="3" type="ORF">SKPV-WA-211</name>
</gene>
<dbReference type="Proteomes" id="UP000201873">
    <property type="component" value="Segment"/>
</dbReference>
<protein>
    <submittedName>
        <fullName evidence="2">Chemokine binding protein</fullName>
    </submittedName>
</protein>
<dbReference type="Gene3D" id="2.60.240.10">
    <property type="entry name" value="Major secreted virus protein"/>
    <property type="match status" value="1"/>
</dbReference>
<evidence type="ECO:0000313" key="2">
    <source>
        <dbReference type="EMBL" id="AOP31480.1"/>
    </source>
</evidence>
<sequence>MKQQIIILACMCLTAMSSPTPLTQQQACKEENKHHMGIDVLVKATRKEHSQSQDKICQSVTTITETDEDAISTEDSKSTEEDSTESTEVVTRGDSTYYTVVGGGLETVVGFTGCPHIKSVSEYSDGDTVYTRLSSIAPWNKESTSTSISHEESLAMIKDCEVSLDLRCSDEDKESNVVDGPVLGSNLSHSKKSHGDLIGSTIVDTKCVKNFELSITLGDMCKESSDVTVKDVLKMVDGSVTTGGSDDTSVYETKLKSCV</sequence>
<reference evidence="2 4" key="1">
    <citation type="journal article" date="2016" name="Virus Genes">
        <title>The genomes of three North American orthopoxviruses.</title>
        <authorList>
            <person name="Smithson C."/>
            <person name="Tang N."/>
            <person name="Sammons S."/>
            <person name="Frace M."/>
            <person name="Batra D."/>
            <person name="Li Y."/>
            <person name="Emerson G.L."/>
            <person name="Carroll D.S."/>
            <person name="Upton C."/>
        </authorList>
    </citation>
    <scope>NUCLEOTIDE SEQUENCE [LARGE SCALE GENOMIC DNA]</scope>
    <source>
        <strain evidence="2 4">WA</strain>
    </source>
</reference>
<organism evidence="2 4">
    <name type="scientific">Skunkpox virus</name>
    <dbReference type="NCBI Taxonomy" id="160796"/>
    <lineage>
        <taxon>Viruses</taxon>
        <taxon>Varidnaviria</taxon>
        <taxon>Bamfordvirae</taxon>
        <taxon>Nucleocytoviricota</taxon>
        <taxon>Pokkesviricetes</taxon>
        <taxon>Chitovirales</taxon>
        <taxon>Poxviridae</taxon>
        <taxon>Chordopoxvirinae</taxon>
        <taxon>Orthopoxvirus</taxon>
        <taxon>Orthopoxvirus skunkpox</taxon>
    </lineage>
</organism>
<dbReference type="InterPro" id="IPR003184">
    <property type="entry name" value="Orthopox_35kDa"/>
</dbReference>
<dbReference type="SUPFAM" id="SSF49889">
    <property type="entry name" value="Soluble secreted chemokine inhibitor, VCCI"/>
    <property type="match status" value="1"/>
</dbReference>
<accession>A0A1C9KBH3</accession>
<dbReference type="EMBL" id="KU749310">
    <property type="protein sequence ID" value="AOP31480.1"/>
    <property type="molecule type" value="Genomic_DNA"/>
</dbReference>
<dbReference type="EMBL" id="KU749310">
    <property type="protein sequence ID" value="AOP31690.1"/>
    <property type="molecule type" value="Genomic_DNA"/>
</dbReference>
<dbReference type="GeneID" id="29057789"/>
<dbReference type="GeneID" id="29057790"/>
<feature type="region of interest" description="Disordered" evidence="1">
    <location>
        <begin position="66"/>
        <end position="90"/>
    </location>
</feature>
<dbReference type="KEGG" id="vg:29057790"/>
<dbReference type="Pfam" id="PF02250">
    <property type="entry name" value="Orthopox_35kD"/>
    <property type="match status" value="1"/>
</dbReference>
<dbReference type="SMR" id="A0A1C9KBH3"/>
<dbReference type="OrthoDB" id="15857at10239"/>
<evidence type="ECO:0000313" key="3">
    <source>
        <dbReference type="EMBL" id="AOP31690.1"/>
    </source>
</evidence>
<dbReference type="KEGG" id="vg:29057789"/>
<evidence type="ECO:0000313" key="4">
    <source>
        <dbReference type="Proteomes" id="UP000201873"/>
    </source>
</evidence>
<proteinExistence type="predicted"/>
<dbReference type="RefSeq" id="YP_009282695.1">
    <property type="nucleotide sequence ID" value="NC_031038.1"/>
</dbReference>
<evidence type="ECO:0000256" key="1">
    <source>
        <dbReference type="SAM" id="MobiDB-lite"/>
    </source>
</evidence>